<dbReference type="InterPro" id="IPR003663">
    <property type="entry name" value="Sugar/inositol_transpt"/>
</dbReference>
<evidence type="ECO:0000259" key="10">
    <source>
        <dbReference type="PROSITE" id="PS50850"/>
    </source>
</evidence>
<comment type="similarity">
    <text evidence="2 7">Belongs to the major facilitator superfamily. Sugar transporter (TC 2.A.1.1) family.</text>
</comment>
<feature type="transmembrane region" description="Helical" evidence="9">
    <location>
        <begin position="169"/>
        <end position="193"/>
    </location>
</feature>
<keyword evidence="5 9" id="KW-1133">Transmembrane helix</keyword>
<protein>
    <submittedName>
        <fullName evidence="11">MFS transporter- SP family- general alpha glucoside:H+ symporter</fullName>
    </submittedName>
</protein>
<evidence type="ECO:0000256" key="3">
    <source>
        <dbReference type="ARBA" id="ARBA00022448"/>
    </source>
</evidence>
<evidence type="ECO:0000256" key="5">
    <source>
        <dbReference type="ARBA" id="ARBA00022989"/>
    </source>
</evidence>
<feature type="region of interest" description="Disordered" evidence="8">
    <location>
        <begin position="1"/>
        <end position="36"/>
    </location>
</feature>
<dbReference type="Gene3D" id="1.20.1250.20">
    <property type="entry name" value="MFS general substrate transporter like domains"/>
    <property type="match status" value="1"/>
</dbReference>
<evidence type="ECO:0000256" key="6">
    <source>
        <dbReference type="ARBA" id="ARBA00023136"/>
    </source>
</evidence>
<evidence type="ECO:0000256" key="7">
    <source>
        <dbReference type="RuleBase" id="RU003346"/>
    </source>
</evidence>
<feature type="transmembrane region" description="Helical" evidence="9">
    <location>
        <begin position="473"/>
        <end position="494"/>
    </location>
</feature>
<feature type="domain" description="Major facilitator superfamily (MFS) profile" evidence="10">
    <location>
        <begin position="70"/>
        <end position="500"/>
    </location>
</feature>
<feature type="compositionally biased region" description="Basic and acidic residues" evidence="8">
    <location>
        <begin position="24"/>
        <end position="36"/>
    </location>
</feature>
<dbReference type="InterPro" id="IPR005828">
    <property type="entry name" value="MFS_sugar_transport-like"/>
</dbReference>
<dbReference type="Pfam" id="PF00083">
    <property type="entry name" value="Sugar_tr"/>
    <property type="match status" value="1"/>
</dbReference>
<dbReference type="InterPro" id="IPR036259">
    <property type="entry name" value="MFS_trans_sf"/>
</dbReference>
<evidence type="ECO:0000313" key="11">
    <source>
        <dbReference type="EMBL" id="KAK7999229.1"/>
    </source>
</evidence>
<dbReference type="PROSITE" id="PS00217">
    <property type="entry name" value="SUGAR_TRANSPORT_2"/>
    <property type="match status" value="1"/>
</dbReference>
<keyword evidence="6 9" id="KW-0472">Membrane</keyword>
<dbReference type="SUPFAM" id="SSF103473">
    <property type="entry name" value="MFS general substrate transporter"/>
    <property type="match status" value="1"/>
</dbReference>
<evidence type="ECO:0000256" key="2">
    <source>
        <dbReference type="ARBA" id="ARBA00010992"/>
    </source>
</evidence>
<reference evidence="11 12" key="1">
    <citation type="submission" date="2023-01" db="EMBL/GenBank/DDBJ databases">
        <title>Analysis of 21 Apiospora genomes using comparative genomics revels a genus with tremendous synthesis potential of carbohydrate active enzymes and secondary metabolites.</title>
        <authorList>
            <person name="Sorensen T."/>
        </authorList>
    </citation>
    <scope>NUCLEOTIDE SEQUENCE [LARGE SCALE GENOMIC DNA]</scope>
    <source>
        <strain evidence="11 12">CBS 20057</strain>
    </source>
</reference>
<name>A0ABR1R6Q2_9PEZI</name>
<dbReference type="InterPro" id="IPR005829">
    <property type="entry name" value="Sugar_transporter_CS"/>
</dbReference>
<feature type="transmembrane region" description="Helical" evidence="9">
    <location>
        <begin position="143"/>
        <end position="163"/>
    </location>
</feature>
<keyword evidence="4 9" id="KW-0812">Transmembrane</keyword>
<dbReference type="Proteomes" id="UP001396898">
    <property type="component" value="Unassembled WGS sequence"/>
</dbReference>
<comment type="subcellular location">
    <subcellularLocation>
        <location evidence="1">Membrane</location>
        <topology evidence="1">Multi-pass membrane protein</topology>
    </subcellularLocation>
</comment>
<dbReference type="PANTHER" id="PTHR48022:SF56">
    <property type="entry name" value="MAJOR FACILITATOR SUPERFAMILY (MFS) PROFILE DOMAIN-CONTAINING PROTEIN-RELATED"/>
    <property type="match status" value="1"/>
</dbReference>
<dbReference type="PANTHER" id="PTHR48022">
    <property type="entry name" value="PLASTIDIC GLUCOSE TRANSPORTER 4"/>
    <property type="match status" value="1"/>
</dbReference>
<proteinExistence type="inferred from homology"/>
<accession>A0ABR1R6Q2</accession>
<gene>
    <name evidence="11" type="ORF">PG991_014904</name>
</gene>
<feature type="transmembrane region" description="Helical" evidence="9">
    <location>
        <begin position="392"/>
        <end position="412"/>
    </location>
</feature>
<evidence type="ECO:0000256" key="4">
    <source>
        <dbReference type="ARBA" id="ARBA00022692"/>
    </source>
</evidence>
<keyword evidence="12" id="KW-1185">Reference proteome</keyword>
<dbReference type="InterPro" id="IPR050360">
    <property type="entry name" value="MFS_Sugar_Transporters"/>
</dbReference>
<organism evidence="11 12">
    <name type="scientific">Apiospora marii</name>
    <dbReference type="NCBI Taxonomy" id="335849"/>
    <lineage>
        <taxon>Eukaryota</taxon>
        <taxon>Fungi</taxon>
        <taxon>Dikarya</taxon>
        <taxon>Ascomycota</taxon>
        <taxon>Pezizomycotina</taxon>
        <taxon>Sordariomycetes</taxon>
        <taxon>Xylariomycetidae</taxon>
        <taxon>Amphisphaeriales</taxon>
        <taxon>Apiosporaceae</taxon>
        <taxon>Apiospora</taxon>
    </lineage>
</organism>
<feature type="transmembrane region" description="Helical" evidence="9">
    <location>
        <begin position="418"/>
        <end position="437"/>
    </location>
</feature>
<evidence type="ECO:0000256" key="1">
    <source>
        <dbReference type="ARBA" id="ARBA00004141"/>
    </source>
</evidence>
<evidence type="ECO:0000313" key="12">
    <source>
        <dbReference type="Proteomes" id="UP001396898"/>
    </source>
</evidence>
<feature type="transmembrane region" description="Helical" evidence="9">
    <location>
        <begin position="449"/>
        <end position="467"/>
    </location>
</feature>
<dbReference type="PROSITE" id="PS50850">
    <property type="entry name" value="MFS"/>
    <property type="match status" value="1"/>
</dbReference>
<feature type="transmembrane region" description="Helical" evidence="9">
    <location>
        <begin position="244"/>
        <end position="265"/>
    </location>
</feature>
<dbReference type="EMBL" id="JAQQWI010000019">
    <property type="protein sequence ID" value="KAK7999229.1"/>
    <property type="molecule type" value="Genomic_DNA"/>
</dbReference>
<dbReference type="InterPro" id="IPR020846">
    <property type="entry name" value="MFS_dom"/>
</dbReference>
<evidence type="ECO:0000256" key="9">
    <source>
        <dbReference type="SAM" id="Phobius"/>
    </source>
</evidence>
<keyword evidence="3 7" id="KW-0813">Transport</keyword>
<evidence type="ECO:0000256" key="8">
    <source>
        <dbReference type="SAM" id="MobiDB-lite"/>
    </source>
</evidence>
<comment type="caution">
    <text evidence="11">The sequence shown here is derived from an EMBL/GenBank/DDBJ whole genome shotgun (WGS) entry which is preliminary data.</text>
</comment>
<sequence length="553" mass="61733">MASSTTPPKQDAIAEGSPSYPSAEDEKKQYSDSEVRPMSDLIRDAKLATEKEHSMSLWQGIKLYPKAIAWSVLISTCIVMEGYDVSLVNNFYAFQQFNKKYGEQLPDGTYQVPAAWQSGLSNGATVGEIIGLLINGWVSERFGYRYTVMGCLSLVIAFTAIFFTAQNVVALQVAEILCGIPWGVFQTITITYASEVCPVALRGYLTTYINICWGIGQEIGIGVIMGNLWRTDEWAYRIPYALQWMWPVPLMVGIYFAPESPWWLVRRGKLEDAKRSLLRLTTKRSDSDFDADETVAMMVHTTALEAKITKGASYLDCFRGTDRRRTEIVCMAWAIQNLSGNSFSNYSTYFLEQAGMAADKAYAFALGQYAINCVGVFGTWTLITLGIGRRSLYLYGLTFLFCMLLVLGFLGLAPDKTAGSMATGSIMLVWALGYQLTVGTIKTVVLGRILYNVVAIICGVLTPYMLNPGAWNWSNFAGFFWAGICFLCLVYSYFRIPEPTGRSFAELDLLFEKGVSARKFATTEINVFEEHVDPAMAQKYRDQIAITHMEKQV</sequence>
<feature type="transmembrane region" description="Helical" evidence="9">
    <location>
        <begin position="205"/>
        <end position="224"/>
    </location>
</feature>
<dbReference type="NCBIfam" id="TIGR00879">
    <property type="entry name" value="SP"/>
    <property type="match status" value="1"/>
</dbReference>